<accession>A0A6P1ZJI9</accession>
<comment type="caution">
    <text evidence="3">The sequence shown here is derived from an EMBL/GenBank/DDBJ whole genome shotgun (WGS) entry which is preliminary data.</text>
</comment>
<feature type="transmembrane region" description="Helical" evidence="1">
    <location>
        <begin position="206"/>
        <end position="225"/>
    </location>
</feature>
<gene>
    <name evidence="3" type="ORF">DQK91_06105</name>
</gene>
<keyword evidence="1" id="KW-0812">Transmembrane</keyword>
<feature type="transmembrane region" description="Helical" evidence="1">
    <location>
        <begin position="261"/>
        <end position="281"/>
    </location>
</feature>
<feature type="transmembrane region" description="Helical" evidence="1">
    <location>
        <begin position="36"/>
        <end position="53"/>
    </location>
</feature>
<dbReference type="RefSeq" id="WP_144234530.1">
    <property type="nucleotide sequence ID" value="NZ_QMIF01000003.1"/>
</dbReference>
<proteinExistence type="predicted"/>
<dbReference type="OrthoDB" id="9810239at2"/>
<dbReference type="Pfam" id="PF00892">
    <property type="entry name" value="EamA"/>
    <property type="match status" value="1"/>
</dbReference>
<dbReference type="PANTHER" id="PTHR22911">
    <property type="entry name" value="ACYL-MALONYL CONDENSING ENZYME-RELATED"/>
    <property type="match status" value="1"/>
</dbReference>
<dbReference type="InterPro" id="IPR037185">
    <property type="entry name" value="EmrE-like"/>
</dbReference>
<keyword evidence="1" id="KW-0472">Membrane</keyword>
<name>A0A6P1ZJI9_9BACT</name>
<feature type="transmembrane region" description="Helical" evidence="1">
    <location>
        <begin position="124"/>
        <end position="143"/>
    </location>
</feature>
<feature type="transmembrane region" description="Helical" evidence="1">
    <location>
        <begin position="181"/>
        <end position="200"/>
    </location>
</feature>
<protein>
    <recommendedName>
        <fullName evidence="2">EamA domain-containing protein</fullName>
    </recommendedName>
</protein>
<evidence type="ECO:0000259" key="2">
    <source>
        <dbReference type="Pfam" id="PF00892"/>
    </source>
</evidence>
<evidence type="ECO:0000256" key="1">
    <source>
        <dbReference type="SAM" id="Phobius"/>
    </source>
</evidence>
<keyword evidence="1" id="KW-1133">Transmembrane helix</keyword>
<sequence>MLPTTRGLILAFAGVLIITPDTLLVRLMQIDTWPLLFYRGLGMAAGVGVYTLLRGRKSLGKRLRALGLIGIATAVCFSTANMLFVNAVMRTSVANTLAIISTAPIWGALLSAVVLRERLPLRTWLAVVLAALCVVIIVSGDLGGAGSHLTGDIVALTQSVFMSLGFVLIRSRPDVEMVPCMVLSGCITATVSFFSAGSLAVMPQDVGLLLVLCLVVLPCSFLCLLNAPRYIPAPEVNMILLLEMILAPILVWAAVGETVSHTTLAGGVGLFAVLLIHSLLAMHANGKKRGHAVRVGEASVTTTE</sequence>
<reference evidence="3 4" key="1">
    <citation type="submission" date="2018-06" db="EMBL/GenBank/DDBJ databases">
        <title>Complete genome of Desulfovibrio marinus P48SEP.</title>
        <authorList>
            <person name="Crispim J.S."/>
            <person name="Vidigal P.M.P."/>
            <person name="Silva L.C.F."/>
            <person name="Araujo L.C."/>
            <person name="Laguardia C.N."/>
            <person name="Dias R.S."/>
            <person name="Sousa M.P."/>
            <person name="Paula S.O."/>
            <person name="Silva C."/>
        </authorList>
    </citation>
    <scope>NUCLEOTIDE SEQUENCE [LARGE SCALE GENOMIC DNA]</scope>
    <source>
        <strain evidence="3 4">P48SEP</strain>
    </source>
</reference>
<evidence type="ECO:0000313" key="3">
    <source>
        <dbReference type="EMBL" id="TVM34980.1"/>
    </source>
</evidence>
<dbReference type="EMBL" id="QMIF01000003">
    <property type="protein sequence ID" value="TVM34980.1"/>
    <property type="molecule type" value="Genomic_DNA"/>
</dbReference>
<feature type="transmembrane region" description="Helical" evidence="1">
    <location>
        <begin position="97"/>
        <end position="115"/>
    </location>
</feature>
<feature type="transmembrane region" description="Helical" evidence="1">
    <location>
        <begin position="65"/>
        <end position="85"/>
    </location>
</feature>
<feature type="domain" description="EamA" evidence="2">
    <location>
        <begin position="6"/>
        <end position="138"/>
    </location>
</feature>
<organism evidence="3 4">
    <name type="scientific">Oceanidesulfovibrio marinus</name>
    <dbReference type="NCBI Taxonomy" id="370038"/>
    <lineage>
        <taxon>Bacteria</taxon>
        <taxon>Pseudomonadati</taxon>
        <taxon>Thermodesulfobacteriota</taxon>
        <taxon>Desulfovibrionia</taxon>
        <taxon>Desulfovibrionales</taxon>
        <taxon>Desulfovibrionaceae</taxon>
        <taxon>Oceanidesulfovibrio</taxon>
    </lineage>
</organism>
<dbReference type="AlphaFoldDB" id="A0A6P1ZJI9"/>
<dbReference type="InterPro" id="IPR000620">
    <property type="entry name" value="EamA_dom"/>
</dbReference>
<dbReference type="SUPFAM" id="SSF103481">
    <property type="entry name" value="Multidrug resistance efflux transporter EmrE"/>
    <property type="match status" value="2"/>
</dbReference>
<dbReference type="Proteomes" id="UP000434052">
    <property type="component" value="Unassembled WGS sequence"/>
</dbReference>
<feature type="transmembrane region" description="Helical" evidence="1">
    <location>
        <begin position="149"/>
        <end position="169"/>
    </location>
</feature>
<dbReference type="GO" id="GO:0016020">
    <property type="term" value="C:membrane"/>
    <property type="evidence" value="ECO:0007669"/>
    <property type="project" value="InterPro"/>
</dbReference>
<feature type="transmembrane region" description="Helical" evidence="1">
    <location>
        <begin position="237"/>
        <end position="255"/>
    </location>
</feature>
<evidence type="ECO:0000313" key="4">
    <source>
        <dbReference type="Proteomes" id="UP000434052"/>
    </source>
</evidence>